<dbReference type="InterPro" id="IPR006015">
    <property type="entry name" value="Universal_stress_UspA"/>
</dbReference>
<dbReference type="OrthoDB" id="516822at2"/>
<protein>
    <submittedName>
        <fullName evidence="3">Universal stress protein UspA</fullName>
    </submittedName>
</protein>
<comment type="caution">
    <text evidence="3">The sequence shown here is derived from an EMBL/GenBank/DDBJ whole genome shotgun (WGS) entry which is preliminary data.</text>
</comment>
<evidence type="ECO:0000313" key="4">
    <source>
        <dbReference type="Proteomes" id="UP000218238"/>
    </source>
</evidence>
<dbReference type="SUPFAM" id="SSF52402">
    <property type="entry name" value="Adenine nucleotide alpha hydrolases-like"/>
    <property type="match status" value="1"/>
</dbReference>
<dbReference type="InterPro" id="IPR006016">
    <property type="entry name" value="UspA"/>
</dbReference>
<comment type="similarity">
    <text evidence="1">Belongs to the universal stress protein A family.</text>
</comment>
<evidence type="ECO:0000256" key="1">
    <source>
        <dbReference type="ARBA" id="ARBA00008791"/>
    </source>
</evidence>
<dbReference type="PANTHER" id="PTHR46268">
    <property type="entry name" value="STRESS RESPONSE PROTEIN NHAX"/>
    <property type="match status" value="1"/>
</dbReference>
<evidence type="ECO:0000259" key="2">
    <source>
        <dbReference type="Pfam" id="PF00582"/>
    </source>
</evidence>
<dbReference type="Gene3D" id="3.40.50.620">
    <property type="entry name" value="HUPs"/>
    <property type="match status" value="1"/>
</dbReference>
<dbReference type="RefSeq" id="WP_095722403.1">
    <property type="nucleotide sequence ID" value="NZ_NTFS01000152.1"/>
</dbReference>
<keyword evidence="4" id="KW-1185">Reference proteome</keyword>
<evidence type="ECO:0000313" key="3">
    <source>
        <dbReference type="EMBL" id="PAX53307.1"/>
    </source>
</evidence>
<dbReference type="Proteomes" id="UP000218238">
    <property type="component" value="Unassembled WGS sequence"/>
</dbReference>
<proteinExistence type="inferred from homology"/>
<name>A0A2A2THM4_9CYAN</name>
<reference evidence="3 4" key="1">
    <citation type="submission" date="2017-08" db="EMBL/GenBank/DDBJ databases">
        <title>Draft genome sequence of filamentous cyanobacterium Calothrix elsteri CCALA 953.</title>
        <authorList>
            <person name="Gagunashvili A.N."/>
            <person name="Elster J."/>
            <person name="Andresson O.S."/>
        </authorList>
    </citation>
    <scope>NUCLEOTIDE SEQUENCE [LARGE SCALE GENOMIC DNA]</scope>
    <source>
        <strain evidence="3 4">CCALA 953</strain>
    </source>
</reference>
<feature type="domain" description="UspA" evidence="2">
    <location>
        <begin position="1"/>
        <end position="156"/>
    </location>
</feature>
<dbReference type="InterPro" id="IPR014729">
    <property type="entry name" value="Rossmann-like_a/b/a_fold"/>
</dbReference>
<accession>A0A2A2THM4</accession>
<dbReference type="AlphaFoldDB" id="A0A2A2THM4"/>
<dbReference type="PANTHER" id="PTHR46268:SF8">
    <property type="entry name" value="UNIVERSAL STRESS PROTEIN SLL1388"/>
    <property type="match status" value="1"/>
</dbReference>
<dbReference type="EMBL" id="NTFS01000152">
    <property type="protein sequence ID" value="PAX53307.1"/>
    <property type="molecule type" value="Genomic_DNA"/>
</dbReference>
<dbReference type="Pfam" id="PF00582">
    <property type="entry name" value="Usp"/>
    <property type="match status" value="1"/>
</dbReference>
<dbReference type="PRINTS" id="PR01438">
    <property type="entry name" value="UNVRSLSTRESS"/>
</dbReference>
<gene>
    <name evidence="3" type="ORF">CK510_14655</name>
</gene>
<dbReference type="CDD" id="cd00293">
    <property type="entry name" value="USP-like"/>
    <property type="match status" value="1"/>
</dbReference>
<sequence>MFKKILVAVENNQIGNLVFDEALALAKATNAGLMLVHVMSPYSDRTINPISMDTYSFYPAIHSEALTQTLKQWDGLKQESIDFLNFLCKVANSEGLTAEFTQNFGDPGRIICEMARNWQADVIILGRRGHAGLSEFFLGSVSNYVLHHAHCSVLAIQGLIPAVKNVSETEQQVVMS</sequence>
<organism evidence="3 4">
    <name type="scientific">Brunnivagina elsteri CCALA 953</name>
    <dbReference type="NCBI Taxonomy" id="987040"/>
    <lineage>
        <taxon>Bacteria</taxon>
        <taxon>Bacillati</taxon>
        <taxon>Cyanobacteriota</taxon>
        <taxon>Cyanophyceae</taxon>
        <taxon>Nostocales</taxon>
        <taxon>Calotrichaceae</taxon>
        <taxon>Brunnivagina</taxon>
    </lineage>
</organism>